<keyword evidence="3 8" id="KW-0418">Kinase</keyword>
<feature type="compositionally biased region" description="Low complexity" evidence="6">
    <location>
        <begin position="385"/>
        <end position="437"/>
    </location>
</feature>
<evidence type="ECO:0000259" key="7">
    <source>
        <dbReference type="PROSITE" id="PS50011"/>
    </source>
</evidence>
<keyword evidence="2 5" id="KW-0547">Nucleotide-binding</keyword>
<dbReference type="InterPro" id="IPR000772">
    <property type="entry name" value="Ricin_B_lectin"/>
</dbReference>
<dbReference type="InterPro" id="IPR035992">
    <property type="entry name" value="Ricin_B-like_lectins"/>
</dbReference>
<dbReference type="GO" id="GO:0005524">
    <property type="term" value="F:ATP binding"/>
    <property type="evidence" value="ECO:0007669"/>
    <property type="project" value="UniProtKB-UniRule"/>
</dbReference>
<dbReference type="GO" id="GO:0004674">
    <property type="term" value="F:protein serine/threonine kinase activity"/>
    <property type="evidence" value="ECO:0007669"/>
    <property type="project" value="TreeGrafter"/>
</dbReference>
<sequence length="627" mass="63056">MTTHGGDSADGLDLPGLGAAPLADTDPRRIGPFTLTGRLGSGGMGRVFLGVADGRFAAVKQVHPHLTEDKEFVQRFGHELDNLARLPAGVSADLLASDREAQPPWLAAGYVPGITLDEALELNGGPLPVPDVWLLLREAAAGLAAVHEIGIVHRDLKPSNVMLRQDGVTLIDFGVARALEQSRLTQSGMVIGTPSYMSPEQASSDHEVTEATDVFALGCLLGYAATGTPPYGEGSGVQMLYRIVHEQPDLEPLHAVDEELAALVAQCLAHAPQDRPTSAELVARATRHVGLGAMPWPSGVRERLAVRVQAVQRVPDVATMVMTLVPDETGAQPPAVEPVVAGGGEPEKPRRRRIRGLLIPVLVAASAGTVALVPYLMNQHGGGTPSASGSGTTSAVATVGTPSSSTSASASASHSASASASPSAAKPGASSSAHADGGATGGPSGATGSGNGDTGTSAGVNGGTHGTNGSTTAGTPGATSVGTTSGSTGTPRGSGGGVTASGTHRLRSAQDGTCLAQSPNHSTSAYLAPCASGDPFEWTYTAVSGGSFELLNPGTGECLAGSGGNFTYMVTCGSTDADVWSFGTSTSSGATLENPAAGQCLLNDTVVGGYATLSGCTGSADEVWSNY</sequence>
<dbReference type="AlphaFoldDB" id="A0A931FB84"/>
<dbReference type="PROSITE" id="PS50011">
    <property type="entry name" value="PROTEIN_KINASE_DOM"/>
    <property type="match status" value="1"/>
</dbReference>
<dbReference type="CDD" id="cd23415">
    <property type="entry name" value="beta-trefoil_Ricin_AH"/>
    <property type="match status" value="1"/>
</dbReference>
<dbReference type="PANTHER" id="PTHR43289">
    <property type="entry name" value="MITOGEN-ACTIVATED PROTEIN KINASE KINASE KINASE 20-RELATED"/>
    <property type="match status" value="1"/>
</dbReference>
<organism evidence="8 9">
    <name type="scientific">Streptacidiphilus fuscans</name>
    <dbReference type="NCBI Taxonomy" id="2789292"/>
    <lineage>
        <taxon>Bacteria</taxon>
        <taxon>Bacillati</taxon>
        <taxon>Actinomycetota</taxon>
        <taxon>Actinomycetes</taxon>
        <taxon>Kitasatosporales</taxon>
        <taxon>Streptomycetaceae</taxon>
        <taxon>Streptacidiphilus</taxon>
    </lineage>
</organism>
<feature type="region of interest" description="Disordered" evidence="6">
    <location>
        <begin position="382"/>
        <end position="503"/>
    </location>
</feature>
<name>A0A931FB84_9ACTN</name>
<keyword evidence="9" id="KW-1185">Reference proteome</keyword>
<evidence type="ECO:0000256" key="5">
    <source>
        <dbReference type="PROSITE-ProRule" id="PRU10141"/>
    </source>
</evidence>
<evidence type="ECO:0000313" key="9">
    <source>
        <dbReference type="Proteomes" id="UP000657385"/>
    </source>
</evidence>
<reference evidence="8" key="1">
    <citation type="submission" date="2020-11" db="EMBL/GenBank/DDBJ databases">
        <title>Isolation and identification of active actinomycetes.</title>
        <authorList>
            <person name="Yu B."/>
        </authorList>
    </citation>
    <scope>NUCLEOTIDE SEQUENCE</scope>
    <source>
        <strain evidence="8">NEAU-YB345</strain>
    </source>
</reference>
<dbReference type="InterPro" id="IPR011009">
    <property type="entry name" value="Kinase-like_dom_sf"/>
</dbReference>
<proteinExistence type="predicted"/>
<evidence type="ECO:0000256" key="2">
    <source>
        <dbReference type="ARBA" id="ARBA00022741"/>
    </source>
</evidence>
<protein>
    <submittedName>
        <fullName evidence="8">Protein kinase</fullName>
    </submittedName>
</protein>
<dbReference type="PANTHER" id="PTHR43289:SF34">
    <property type="entry name" value="SERINE_THREONINE-PROTEIN KINASE YBDM-RELATED"/>
    <property type="match status" value="1"/>
</dbReference>
<feature type="domain" description="Protein kinase" evidence="7">
    <location>
        <begin position="33"/>
        <end position="291"/>
    </location>
</feature>
<accession>A0A931FB84</accession>
<dbReference type="InterPro" id="IPR008271">
    <property type="entry name" value="Ser/Thr_kinase_AS"/>
</dbReference>
<evidence type="ECO:0000256" key="4">
    <source>
        <dbReference type="ARBA" id="ARBA00022840"/>
    </source>
</evidence>
<dbReference type="InterPro" id="IPR000719">
    <property type="entry name" value="Prot_kinase_dom"/>
</dbReference>
<feature type="compositionally biased region" description="Low complexity" evidence="6">
    <location>
        <begin position="1"/>
        <end position="24"/>
    </location>
</feature>
<dbReference type="InterPro" id="IPR017441">
    <property type="entry name" value="Protein_kinase_ATP_BS"/>
</dbReference>
<dbReference type="Gene3D" id="1.10.510.10">
    <property type="entry name" value="Transferase(Phosphotransferase) domain 1"/>
    <property type="match status" value="1"/>
</dbReference>
<dbReference type="CDD" id="cd14014">
    <property type="entry name" value="STKc_PknB_like"/>
    <property type="match status" value="1"/>
</dbReference>
<feature type="region of interest" description="Disordered" evidence="6">
    <location>
        <begin position="329"/>
        <end position="348"/>
    </location>
</feature>
<comment type="caution">
    <text evidence="8">The sequence shown here is derived from an EMBL/GenBank/DDBJ whole genome shotgun (WGS) entry which is preliminary data.</text>
</comment>
<dbReference type="Pfam" id="PF00069">
    <property type="entry name" value="Pkinase"/>
    <property type="match status" value="1"/>
</dbReference>
<dbReference type="PROSITE" id="PS00107">
    <property type="entry name" value="PROTEIN_KINASE_ATP"/>
    <property type="match status" value="1"/>
</dbReference>
<feature type="binding site" evidence="5">
    <location>
        <position position="60"/>
    </location>
    <ligand>
        <name>ATP</name>
        <dbReference type="ChEBI" id="CHEBI:30616"/>
    </ligand>
</feature>
<dbReference type="Proteomes" id="UP000657385">
    <property type="component" value="Unassembled WGS sequence"/>
</dbReference>
<dbReference type="SUPFAM" id="SSF50370">
    <property type="entry name" value="Ricin B-like lectins"/>
    <property type="match status" value="1"/>
</dbReference>
<dbReference type="Gene3D" id="3.30.200.20">
    <property type="entry name" value="Phosphorylase Kinase, domain 1"/>
    <property type="match status" value="1"/>
</dbReference>
<keyword evidence="4 5" id="KW-0067">ATP-binding</keyword>
<feature type="region of interest" description="Disordered" evidence="6">
    <location>
        <begin position="1"/>
        <end position="25"/>
    </location>
</feature>
<dbReference type="Gene3D" id="2.80.10.50">
    <property type="match status" value="1"/>
</dbReference>
<dbReference type="Pfam" id="PF14200">
    <property type="entry name" value="RicinB_lectin_2"/>
    <property type="match status" value="1"/>
</dbReference>
<keyword evidence="1" id="KW-0808">Transferase</keyword>
<evidence type="ECO:0000256" key="1">
    <source>
        <dbReference type="ARBA" id="ARBA00022679"/>
    </source>
</evidence>
<gene>
    <name evidence="8" type="ORF">I2501_03840</name>
</gene>
<dbReference type="SUPFAM" id="SSF56112">
    <property type="entry name" value="Protein kinase-like (PK-like)"/>
    <property type="match status" value="1"/>
</dbReference>
<evidence type="ECO:0000256" key="6">
    <source>
        <dbReference type="SAM" id="MobiDB-lite"/>
    </source>
</evidence>
<dbReference type="EMBL" id="JADPRT010000002">
    <property type="protein sequence ID" value="MBF9067173.1"/>
    <property type="molecule type" value="Genomic_DNA"/>
</dbReference>
<dbReference type="PROSITE" id="PS50231">
    <property type="entry name" value="RICIN_B_LECTIN"/>
    <property type="match status" value="1"/>
</dbReference>
<dbReference type="RefSeq" id="WP_196192389.1">
    <property type="nucleotide sequence ID" value="NZ_JADPRT010000002.1"/>
</dbReference>
<feature type="compositionally biased region" description="Low complexity" evidence="6">
    <location>
        <begin position="467"/>
        <end position="491"/>
    </location>
</feature>
<evidence type="ECO:0000313" key="8">
    <source>
        <dbReference type="EMBL" id="MBF9067173.1"/>
    </source>
</evidence>
<feature type="compositionally biased region" description="Gly residues" evidence="6">
    <location>
        <begin position="438"/>
        <end position="453"/>
    </location>
</feature>
<dbReference type="PROSITE" id="PS00108">
    <property type="entry name" value="PROTEIN_KINASE_ST"/>
    <property type="match status" value="1"/>
</dbReference>
<evidence type="ECO:0000256" key="3">
    <source>
        <dbReference type="ARBA" id="ARBA00022777"/>
    </source>
</evidence>
<dbReference type="SMART" id="SM00220">
    <property type="entry name" value="S_TKc"/>
    <property type="match status" value="1"/>
</dbReference>